<feature type="transmembrane region" description="Helical" evidence="2">
    <location>
        <begin position="79"/>
        <end position="98"/>
    </location>
</feature>
<feature type="compositionally biased region" description="Gly residues" evidence="1">
    <location>
        <begin position="351"/>
        <end position="366"/>
    </location>
</feature>
<proteinExistence type="predicted"/>
<keyword evidence="2" id="KW-1133">Transmembrane helix</keyword>
<dbReference type="InterPro" id="IPR026467">
    <property type="entry name" value="Ser/Gly_Cys_C_dom"/>
</dbReference>
<reference evidence="3 4" key="1">
    <citation type="submission" date="2018-01" db="EMBL/GenBank/DDBJ databases">
        <title>Draft genome sequence of Sphaerisporangium sp. 7K107.</title>
        <authorList>
            <person name="Sahin N."/>
            <person name="Saygin H."/>
            <person name="Ay H."/>
        </authorList>
    </citation>
    <scope>NUCLEOTIDE SEQUENCE [LARGE SCALE GENOMIC DNA]</scope>
    <source>
        <strain evidence="3 4">7K107</strain>
    </source>
</reference>
<name>A0A2W2FX56_9ACTN</name>
<dbReference type="Proteomes" id="UP000248544">
    <property type="component" value="Unassembled WGS sequence"/>
</dbReference>
<keyword evidence="4" id="KW-1185">Reference proteome</keyword>
<feature type="region of interest" description="Disordered" evidence="1">
    <location>
        <begin position="330"/>
        <end position="366"/>
    </location>
</feature>
<evidence type="ECO:0000313" key="4">
    <source>
        <dbReference type="Proteomes" id="UP000248544"/>
    </source>
</evidence>
<comment type="caution">
    <text evidence="3">The sequence shown here is derived from an EMBL/GenBank/DDBJ whole genome shotgun (WGS) entry which is preliminary data.</text>
</comment>
<evidence type="ECO:0000313" key="3">
    <source>
        <dbReference type="EMBL" id="PZG29198.1"/>
    </source>
</evidence>
<keyword evidence="2" id="KW-0812">Transmembrane</keyword>
<sequence>MEGGGRADPAALRDLRRPSAQGAVGRVPRAGEAPGLNPRCRFCPAGELSCLPRRLTELGLVRVFFPAQRKSAKLRETSVNPVTALLALAVVVLTFVATKSTAAKIRRLRPAADVRQARGDLNHYQIAFLAGGPRRVVVTALATLAATRAIEIARGGRVGLARGAASYDPVELAVLDAVAARPGRIKVAAIRGEVARGPVLEGLRRDLTGRGMLIPEQVYAPASRSLGRLRRISQAALVTAVIVAGLGGVSVQSIVMAVVVLGFAMYAHAVASEANGDRRNAVSAAGDAELAAARHVYREGGPPVAPGVVHEVGMPVALYGPGELRDERLRRELTRDGRGKSSGDGDEVGGWSDGGGDGGGGDGGGE</sequence>
<keyword evidence="2" id="KW-0472">Membrane</keyword>
<feature type="region of interest" description="Disordered" evidence="1">
    <location>
        <begin position="1"/>
        <end position="30"/>
    </location>
</feature>
<feature type="transmembrane region" description="Helical" evidence="2">
    <location>
        <begin position="235"/>
        <end position="266"/>
    </location>
</feature>
<dbReference type="AlphaFoldDB" id="A0A2W2FX56"/>
<evidence type="ECO:0000256" key="2">
    <source>
        <dbReference type="SAM" id="Phobius"/>
    </source>
</evidence>
<accession>A0A2W2FX56</accession>
<evidence type="ECO:0000256" key="1">
    <source>
        <dbReference type="SAM" id="MobiDB-lite"/>
    </source>
</evidence>
<dbReference type="NCBIfam" id="TIGR04222">
    <property type="entry name" value="near_uncomplex"/>
    <property type="match status" value="1"/>
</dbReference>
<dbReference type="EMBL" id="POUA01000384">
    <property type="protein sequence ID" value="PZG29198.1"/>
    <property type="molecule type" value="Genomic_DNA"/>
</dbReference>
<organism evidence="3 4">
    <name type="scientific">Spongiactinospora gelatinilytica</name>
    <dbReference type="NCBI Taxonomy" id="2666298"/>
    <lineage>
        <taxon>Bacteria</taxon>
        <taxon>Bacillati</taxon>
        <taxon>Actinomycetota</taxon>
        <taxon>Actinomycetes</taxon>
        <taxon>Streptosporangiales</taxon>
        <taxon>Streptosporangiaceae</taxon>
        <taxon>Spongiactinospora</taxon>
    </lineage>
</organism>
<feature type="compositionally biased region" description="Basic and acidic residues" evidence="1">
    <location>
        <begin position="330"/>
        <end position="343"/>
    </location>
</feature>
<evidence type="ECO:0008006" key="5">
    <source>
        <dbReference type="Google" id="ProtNLM"/>
    </source>
</evidence>
<gene>
    <name evidence="3" type="ORF">C1I98_32335</name>
</gene>
<protein>
    <recommendedName>
        <fullName evidence="5">TIGR04222 domain-containing membrane protein</fullName>
    </recommendedName>
</protein>